<feature type="transmembrane region" description="Helical" evidence="4">
    <location>
        <begin position="106"/>
        <end position="127"/>
    </location>
</feature>
<dbReference type="InterPro" id="IPR050327">
    <property type="entry name" value="Proton-linked_MCT"/>
</dbReference>
<evidence type="ECO:0000256" key="4">
    <source>
        <dbReference type="SAM" id="Phobius"/>
    </source>
</evidence>
<feature type="transmembrane region" description="Helical" evidence="4">
    <location>
        <begin position="180"/>
        <end position="199"/>
    </location>
</feature>
<keyword evidence="6" id="KW-1185">Reference proteome</keyword>
<proteinExistence type="inferred from homology"/>
<dbReference type="Pfam" id="PF07690">
    <property type="entry name" value="MFS_1"/>
    <property type="match status" value="1"/>
</dbReference>
<accession>A0A9P6NA35</accession>
<keyword evidence="4" id="KW-1133">Transmembrane helix</keyword>
<dbReference type="GO" id="GO:0022857">
    <property type="term" value="F:transmembrane transporter activity"/>
    <property type="evidence" value="ECO:0007669"/>
    <property type="project" value="InterPro"/>
</dbReference>
<dbReference type="AlphaFoldDB" id="A0A9P6NA35"/>
<feature type="transmembrane region" description="Helical" evidence="4">
    <location>
        <begin position="237"/>
        <end position="258"/>
    </location>
</feature>
<feature type="transmembrane region" description="Helical" evidence="4">
    <location>
        <begin position="446"/>
        <end position="470"/>
    </location>
</feature>
<name>A0A9P6NA35_9BASI</name>
<evidence type="ECO:0000256" key="2">
    <source>
        <dbReference type="ARBA" id="ARBA00006727"/>
    </source>
</evidence>
<feature type="transmembrane region" description="Helical" evidence="4">
    <location>
        <begin position="320"/>
        <end position="342"/>
    </location>
</feature>
<feature type="transmembrane region" description="Helical" evidence="4">
    <location>
        <begin position="147"/>
        <end position="171"/>
    </location>
</feature>
<comment type="caution">
    <text evidence="5">The sequence shown here is derived from an EMBL/GenBank/DDBJ whole genome shotgun (WGS) entry which is preliminary data.</text>
</comment>
<dbReference type="EMBL" id="MU167359">
    <property type="protein sequence ID" value="KAG0142138.1"/>
    <property type="molecule type" value="Genomic_DNA"/>
</dbReference>
<feature type="transmembrane region" description="Helical" evidence="4">
    <location>
        <begin position="270"/>
        <end position="289"/>
    </location>
</feature>
<dbReference type="Proteomes" id="UP000886653">
    <property type="component" value="Unassembled WGS sequence"/>
</dbReference>
<dbReference type="InterPro" id="IPR036259">
    <property type="entry name" value="MFS_trans_sf"/>
</dbReference>
<sequence>MSENHLTHFSLTYNQPAQALAPTPSTADVLTLERHEVPVSTQISAGQDKEQALRKDGKDVTPRDAQEYLDAVSRPSSPFLSAIRSESFILKPSNSIKSPASQRRGAWMYLGGMFILETIIWGFAGSYGVLLDHYLHSRFAKEPSAPFLLPLVGTVNTGLMALLIPVISVILNRYPNFKATVMYVGLAVTSLSLFLSSYSTHSIHVLLTLGIGYGFGGVAVYYPALTYLPEWFPERPGLANGIVFSGNGLGGLMFPFILDRLLRKCGLELALRYLTILIVVTVGISLNFVRPVPATSNPRIKSCESIWQAIGDRRALKASALWLFVIANTLQALAYFLPSLYLPNFAHDQGLPSYSGTTFLAALNIANIVSRLTFGTLSDYIPTHIIGGMTSLVAAISTVVFWGLLETQDLKNLICLSIFFGGTSGAWTSLYFSVIKEWKVDERTTMTVYSVLSMTRGLANILAGPISSSLLKPMVSTASKNGFSSPYSGVIWFCSANMFATAAVEVIVYIQHLHSKHRKSLAHKSEEVK</sequence>
<feature type="transmembrane region" description="Helical" evidence="4">
    <location>
        <begin position="205"/>
        <end position="225"/>
    </location>
</feature>
<evidence type="ECO:0000256" key="1">
    <source>
        <dbReference type="ARBA" id="ARBA00004141"/>
    </source>
</evidence>
<evidence type="ECO:0000256" key="3">
    <source>
        <dbReference type="SAM" id="MobiDB-lite"/>
    </source>
</evidence>
<gene>
    <name evidence="5" type="ORF">CROQUDRAFT_673722</name>
</gene>
<dbReference type="GO" id="GO:0016020">
    <property type="term" value="C:membrane"/>
    <property type="evidence" value="ECO:0007669"/>
    <property type="project" value="UniProtKB-SubCell"/>
</dbReference>
<feature type="transmembrane region" description="Helical" evidence="4">
    <location>
        <begin position="354"/>
        <end position="374"/>
    </location>
</feature>
<feature type="transmembrane region" description="Helical" evidence="4">
    <location>
        <begin position="386"/>
        <end position="405"/>
    </location>
</feature>
<feature type="transmembrane region" description="Helical" evidence="4">
    <location>
        <begin position="490"/>
        <end position="510"/>
    </location>
</feature>
<dbReference type="PANTHER" id="PTHR11360">
    <property type="entry name" value="MONOCARBOXYLATE TRANSPORTER"/>
    <property type="match status" value="1"/>
</dbReference>
<dbReference type="SUPFAM" id="SSF103473">
    <property type="entry name" value="MFS general substrate transporter"/>
    <property type="match status" value="1"/>
</dbReference>
<keyword evidence="4" id="KW-0472">Membrane</keyword>
<dbReference type="PANTHER" id="PTHR11360:SF287">
    <property type="entry name" value="MFS MONOCARBOXYLATE TRANSPORTER"/>
    <property type="match status" value="1"/>
</dbReference>
<comment type="subcellular location">
    <subcellularLocation>
        <location evidence="1">Membrane</location>
        <topology evidence="1">Multi-pass membrane protein</topology>
    </subcellularLocation>
</comment>
<evidence type="ECO:0000313" key="6">
    <source>
        <dbReference type="Proteomes" id="UP000886653"/>
    </source>
</evidence>
<protein>
    <submittedName>
        <fullName evidence="5">Uncharacterized protein</fullName>
    </submittedName>
</protein>
<keyword evidence="4" id="KW-0812">Transmembrane</keyword>
<dbReference type="Gene3D" id="1.20.1250.20">
    <property type="entry name" value="MFS general substrate transporter like domains"/>
    <property type="match status" value="2"/>
</dbReference>
<dbReference type="InterPro" id="IPR011701">
    <property type="entry name" value="MFS"/>
</dbReference>
<feature type="transmembrane region" description="Helical" evidence="4">
    <location>
        <begin position="411"/>
        <end position="434"/>
    </location>
</feature>
<organism evidence="5 6">
    <name type="scientific">Cronartium quercuum f. sp. fusiforme G11</name>
    <dbReference type="NCBI Taxonomy" id="708437"/>
    <lineage>
        <taxon>Eukaryota</taxon>
        <taxon>Fungi</taxon>
        <taxon>Dikarya</taxon>
        <taxon>Basidiomycota</taxon>
        <taxon>Pucciniomycotina</taxon>
        <taxon>Pucciniomycetes</taxon>
        <taxon>Pucciniales</taxon>
        <taxon>Coleosporiaceae</taxon>
        <taxon>Cronartium</taxon>
    </lineage>
</organism>
<feature type="compositionally biased region" description="Basic and acidic residues" evidence="3">
    <location>
        <begin position="47"/>
        <end position="60"/>
    </location>
</feature>
<feature type="region of interest" description="Disordered" evidence="3">
    <location>
        <begin position="39"/>
        <end position="60"/>
    </location>
</feature>
<dbReference type="OrthoDB" id="2213137at2759"/>
<evidence type="ECO:0000313" key="5">
    <source>
        <dbReference type="EMBL" id="KAG0142138.1"/>
    </source>
</evidence>
<reference evidence="5" key="1">
    <citation type="submission" date="2013-11" db="EMBL/GenBank/DDBJ databases">
        <title>Genome sequence of the fusiform rust pathogen reveals effectors for host alternation and coevolution with pine.</title>
        <authorList>
            <consortium name="DOE Joint Genome Institute"/>
            <person name="Smith K."/>
            <person name="Pendleton A."/>
            <person name="Kubisiak T."/>
            <person name="Anderson C."/>
            <person name="Salamov A."/>
            <person name="Aerts A."/>
            <person name="Riley R."/>
            <person name="Clum A."/>
            <person name="Lindquist E."/>
            <person name="Ence D."/>
            <person name="Campbell M."/>
            <person name="Kronenberg Z."/>
            <person name="Feau N."/>
            <person name="Dhillon B."/>
            <person name="Hamelin R."/>
            <person name="Burleigh J."/>
            <person name="Smith J."/>
            <person name="Yandell M."/>
            <person name="Nelson C."/>
            <person name="Grigoriev I."/>
            <person name="Davis J."/>
        </authorList>
    </citation>
    <scope>NUCLEOTIDE SEQUENCE</scope>
    <source>
        <strain evidence="5">G11</strain>
    </source>
</reference>
<comment type="similarity">
    <text evidence="2">Belongs to the major facilitator superfamily. Monocarboxylate porter (TC 2.A.1.13) family.</text>
</comment>